<dbReference type="Pfam" id="PF00248">
    <property type="entry name" value="Aldo_ket_red"/>
    <property type="match status" value="1"/>
</dbReference>
<dbReference type="SUPFAM" id="SSF51430">
    <property type="entry name" value="NAD(P)-linked oxidoreductase"/>
    <property type="match status" value="1"/>
</dbReference>
<dbReference type="InterPro" id="IPR036812">
    <property type="entry name" value="NAD(P)_OxRdtase_dom_sf"/>
</dbReference>
<feature type="domain" description="NADP-dependent oxidoreductase" evidence="1">
    <location>
        <begin position="17"/>
        <end position="306"/>
    </location>
</feature>
<evidence type="ECO:0000259" key="1">
    <source>
        <dbReference type="Pfam" id="PF00248"/>
    </source>
</evidence>
<reference evidence="3" key="1">
    <citation type="journal article" date="2019" name="Int. J. Syst. Evol. Microbiol.">
        <title>The Global Catalogue of Microorganisms (GCM) 10K type strain sequencing project: providing services to taxonomists for standard genome sequencing and annotation.</title>
        <authorList>
            <consortium name="The Broad Institute Genomics Platform"/>
            <consortium name="The Broad Institute Genome Sequencing Center for Infectious Disease"/>
            <person name="Wu L."/>
            <person name="Ma J."/>
        </authorList>
    </citation>
    <scope>NUCLEOTIDE SEQUENCE [LARGE SCALE GENOMIC DNA]</scope>
    <source>
        <strain evidence="3">JCM 19015</strain>
    </source>
</reference>
<sequence length="329" mass="34797">MVLPRRPIGTTGVEVSRIAFGAAPVGNLYEAMTDAQAHDAVHRAYERGVRWFDTAPHYGVGLSERRLGAALRELPREEVVVSTKVGRLLVPNAHPTGRDAHGFAVPDDLVRRWDVTADGVRASLEASLERLGLDAVDIAFVHDAEQLSPTAPREGLEALADLKRQGVVRAIGVGTNSVEGLAALIEDGLPDVVMLAGRYTLLEQPGLATVLEPARRAGVAVAAVGVFNSGLLAEERPRADATYDYAAAPSELVRRATRIAEVCEAHGTPLPAAAIALPLRHPAVAAVALGMRSAEQVEQNLDRYEAGVPEALWADLVAEGLLDPAAATP</sequence>
<protein>
    <submittedName>
        <fullName evidence="2">Aldo/keto reductase</fullName>
    </submittedName>
</protein>
<dbReference type="Gene3D" id="3.20.20.100">
    <property type="entry name" value="NADP-dependent oxidoreductase domain"/>
    <property type="match status" value="1"/>
</dbReference>
<organism evidence="2 3">
    <name type="scientific">Amnibacterium soli</name>
    <dbReference type="NCBI Taxonomy" id="1282736"/>
    <lineage>
        <taxon>Bacteria</taxon>
        <taxon>Bacillati</taxon>
        <taxon>Actinomycetota</taxon>
        <taxon>Actinomycetes</taxon>
        <taxon>Micrococcales</taxon>
        <taxon>Microbacteriaceae</taxon>
        <taxon>Amnibacterium</taxon>
    </lineage>
</organism>
<dbReference type="EMBL" id="BAABLP010000002">
    <property type="protein sequence ID" value="GAA4742371.1"/>
    <property type="molecule type" value="Genomic_DNA"/>
</dbReference>
<evidence type="ECO:0000313" key="3">
    <source>
        <dbReference type="Proteomes" id="UP001500121"/>
    </source>
</evidence>
<dbReference type="PANTHER" id="PTHR42686">
    <property type="entry name" value="GH17980P-RELATED"/>
    <property type="match status" value="1"/>
</dbReference>
<dbReference type="InterPro" id="IPR020471">
    <property type="entry name" value="AKR"/>
</dbReference>
<comment type="caution">
    <text evidence="2">The sequence shown here is derived from an EMBL/GenBank/DDBJ whole genome shotgun (WGS) entry which is preliminary data.</text>
</comment>
<dbReference type="InterPro" id="IPR023210">
    <property type="entry name" value="NADP_OxRdtase_dom"/>
</dbReference>
<evidence type="ECO:0000313" key="2">
    <source>
        <dbReference type="EMBL" id="GAA4742371.1"/>
    </source>
</evidence>
<gene>
    <name evidence="2" type="ORF">GCM10025783_12190</name>
</gene>
<proteinExistence type="predicted"/>
<dbReference type="RefSeq" id="WP_345480142.1">
    <property type="nucleotide sequence ID" value="NZ_BAABLP010000002.1"/>
</dbReference>
<dbReference type="Proteomes" id="UP001500121">
    <property type="component" value="Unassembled WGS sequence"/>
</dbReference>
<dbReference type="CDD" id="cd19152">
    <property type="entry name" value="AKR_AKR15A"/>
    <property type="match status" value="1"/>
</dbReference>
<dbReference type="PANTHER" id="PTHR42686:SF1">
    <property type="entry name" value="GH17980P-RELATED"/>
    <property type="match status" value="1"/>
</dbReference>
<accession>A0ABP8Z069</accession>
<name>A0ABP8Z069_9MICO</name>
<keyword evidence="3" id="KW-1185">Reference proteome</keyword>